<dbReference type="SUPFAM" id="SSF103473">
    <property type="entry name" value="MFS general substrate transporter"/>
    <property type="match status" value="1"/>
</dbReference>
<dbReference type="FunFam" id="1.20.1250.20:FF:000068">
    <property type="entry name" value="MFS general substrate transporter"/>
    <property type="match status" value="1"/>
</dbReference>
<reference evidence="9 10" key="1">
    <citation type="submission" date="2015-07" db="EMBL/GenBank/DDBJ databases">
        <authorList>
            <person name="Noorani M."/>
        </authorList>
    </citation>
    <scope>NUCLEOTIDE SEQUENCE [LARGE SCALE GENOMIC DNA]</scope>
    <source>
        <strain evidence="9">BBA 69670</strain>
    </source>
</reference>
<feature type="transmembrane region" description="Helical" evidence="7">
    <location>
        <begin position="117"/>
        <end position="135"/>
    </location>
</feature>
<dbReference type="Pfam" id="PF07690">
    <property type="entry name" value="MFS_1"/>
    <property type="match status" value="1"/>
</dbReference>
<dbReference type="InterPro" id="IPR011701">
    <property type="entry name" value="MFS"/>
</dbReference>
<feature type="transmembrane region" description="Helical" evidence="7">
    <location>
        <begin position="210"/>
        <end position="232"/>
    </location>
</feature>
<protein>
    <submittedName>
        <fullName evidence="9">Putative transporter C1002,16c [Schizosaccharomyces pombe 972h-]</fullName>
    </submittedName>
</protein>
<evidence type="ECO:0000256" key="5">
    <source>
        <dbReference type="ARBA" id="ARBA00023136"/>
    </source>
</evidence>
<evidence type="ECO:0000256" key="3">
    <source>
        <dbReference type="ARBA" id="ARBA00022692"/>
    </source>
</evidence>
<organism evidence="9 10">
    <name type="scientific">Rhizoctonia solani</name>
    <dbReference type="NCBI Taxonomy" id="456999"/>
    <lineage>
        <taxon>Eukaryota</taxon>
        <taxon>Fungi</taxon>
        <taxon>Dikarya</taxon>
        <taxon>Basidiomycota</taxon>
        <taxon>Agaricomycotina</taxon>
        <taxon>Agaricomycetes</taxon>
        <taxon>Cantharellales</taxon>
        <taxon>Ceratobasidiaceae</taxon>
        <taxon>Rhizoctonia</taxon>
    </lineage>
</organism>
<dbReference type="PANTHER" id="PTHR43791">
    <property type="entry name" value="PERMEASE-RELATED"/>
    <property type="match status" value="1"/>
</dbReference>
<dbReference type="InterPro" id="IPR020846">
    <property type="entry name" value="MFS_dom"/>
</dbReference>
<evidence type="ECO:0000256" key="1">
    <source>
        <dbReference type="ARBA" id="ARBA00004141"/>
    </source>
</evidence>
<dbReference type="GO" id="GO:0022857">
    <property type="term" value="F:transmembrane transporter activity"/>
    <property type="evidence" value="ECO:0007669"/>
    <property type="project" value="InterPro"/>
</dbReference>
<feature type="region of interest" description="Disordered" evidence="6">
    <location>
        <begin position="1"/>
        <end position="20"/>
    </location>
</feature>
<evidence type="ECO:0000256" key="2">
    <source>
        <dbReference type="ARBA" id="ARBA00022448"/>
    </source>
</evidence>
<dbReference type="AlphaFoldDB" id="A0A0K6G9T6"/>
<dbReference type="InterPro" id="IPR036259">
    <property type="entry name" value="MFS_trans_sf"/>
</dbReference>
<evidence type="ECO:0000259" key="8">
    <source>
        <dbReference type="PROSITE" id="PS50850"/>
    </source>
</evidence>
<keyword evidence="4 7" id="KW-1133">Transmembrane helix</keyword>
<evidence type="ECO:0000313" key="9">
    <source>
        <dbReference type="EMBL" id="CUA75124.1"/>
    </source>
</evidence>
<feature type="transmembrane region" description="Helical" evidence="7">
    <location>
        <begin position="89"/>
        <end position="110"/>
    </location>
</feature>
<dbReference type="Gene3D" id="1.20.1250.20">
    <property type="entry name" value="MFS general substrate transporter like domains"/>
    <property type="match status" value="2"/>
</dbReference>
<evidence type="ECO:0000256" key="6">
    <source>
        <dbReference type="SAM" id="MobiDB-lite"/>
    </source>
</evidence>
<feature type="transmembrane region" description="Helical" evidence="7">
    <location>
        <begin position="370"/>
        <end position="393"/>
    </location>
</feature>
<feature type="transmembrane region" description="Helical" evidence="7">
    <location>
        <begin position="318"/>
        <end position="338"/>
    </location>
</feature>
<evidence type="ECO:0000313" key="10">
    <source>
        <dbReference type="Proteomes" id="UP000044841"/>
    </source>
</evidence>
<feature type="domain" description="Major facilitator superfamily (MFS) profile" evidence="8">
    <location>
        <begin position="51"/>
        <end position="463"/>
    </location>
</feature>
<feature type="transmembrane region" description="Helical" evidence="7">
    <location>
        <begin position="282"/>
        <end position="306"/>
    </location>
</feature>
<feature type="transmembrane region" description="Helical" evidence="7">
    <location>
        <begin position="51"/>
        <end position="69"/>
    </location>
</feature>
<feature type="transmembrane region" description="Helical" evidence="7">
    <location>
        <begin position="147"/>
        <end position="165"/>
    </location>
</feature>
<dbReference type="PROSITE" id="PS50850">
    <property type="entry name" value="MFS"/>
    <property type="match status" value="1"/>
</dbReference>
<dbReference type="Proteomes" id="UP000044841">
    <property type="component" value="Unassembled WGS sequence"/>
</dbReference>
<feature type="transmembrane region" description="Helical" evidence="7">
    <location>
        <begin position="177"/>
        <end position="198"/>
    </location>
</feature>
<feature type="transmembrane region" description="Helical" evidence="7">
    <location>
        <begin position="345"/>
        <end position="364"/>
    </location>
</feature>
<evidence type="ECO:0000256" key="4">
    <source>
        <dbReference type="ARBA" id="ARBA00022989"/>
    </source>
</evidence>
<keyword evidence="5 7" id="KW-0472">Membrane</keyword>
<evidence type="ECO:0000256" key="7">
    <source>
        <dbReference type="SAM" id="Phobius"/>
    </source>
</evidence>
<dbReference type="EMBL" id="CYGV01001511">
    <property type="protein sequence ID" value="CUA75124.1"/>
    <property type="molecule type" value="Genomic_DNA"/>
</dbReference>
<keyword evidence="10" id="KW-1185">Reference proteome</keyword>
<sequence length="512" mass="56999">MSVSAGDVAKPQPSHIESSPNLVTQVPTYHAGIDTSEVDEKKLLRKIDMRLIPWLSLLYLLSFLDRTSIGNAKLYSLESDLGLTDKQYLIALTIFFFSYSIFEVPSNIFLKRLRPSIWLSALMFFWGIMMTVQGLVHNYGGLLGMRWMLGMFEAGLFPGVNYYLSCWYKRSEFGIRAAVFFSAATVSGAFGGLLAAAISKMDGIGGKPAWAWIFILEGLATVIAGAASFWIIQDFPDEAKFLTEEERAFVVRRLQSDDQFSAAGEKLRARYIFQALKDWKTWLGMLCYAGSDAPLYAFSLFTPTIINQLGYTATPANLLSVPVYVWACILTVGVGYMADRLGNRGIFNLIFFTIGMAGYIILIASRNAALSYFAVYLAASGIYPLIPNTIAWMSNNVEGSYKRSVALGMIISFGNLNGAVSSNIYRARDKPWFTLGHGIVLMYIVIGWVTSFAFIILLRRENAKRERGERDEVLTGASGSEKAVESRNGVYATVEEAKRDKGDEWSGYRYIT</sequence>
<comment type="subcellular location">
    <subcellularLocation>
        <location evidence="1">Membrane</location>
        <topology evidence="1">Multi-pass membrane protein</topology>
    </subcellularLocation>
</comment>
<dbReference type="FunFam" id="1.20.1250.20:FF:000034">
    <property type="entry name" value="MFS general substrate transporter"/>
    <property type="match status" value="1"/>
</dbReference>
<keyword evidence="2" id="KW-0813">Transport</keyword>
<feature type="transmembrane region" description="Helical" evidence="7">
    <location>
        <begin position="437"/>
        <end position="458"/>
    </location>
</feature>
<accession>A0A0K6G9T6</accession>
<dbReference type="PANTHER" id="PTHR43791:SF19">
    <property type="entry name" value="TRANSPORTER, PUTATIVE (AFU_ORTHOLOGUE AFUA_1G01812)-RELATED"/>
    <property type="match status" value="1"/>
</dbReference>
<name>A0A0K6G9T6_9AGAM</name>
<feature type="transmembrane region" description="Helical" evidence="7">
    <location>
        <begin position="405"/>
        <end position="425"/>
    </location>
</feature>
<proteinExistence type="predicted"/>
<keyword evidence="3 7" id="KW-0812">Transmembrane</keyword>
<gene>
    <name evidence="9" type="ORF">RSOLAG22IIIB_01768</name>
</gene>
<dbReference type="GO" id="GO:0016020">
    <property type="term" value="C:membrane"/>
    <property type="evidence" value="ECO:0007669"/>
    <property type="project" value="UniProtKB-SubCell"/>
</dbReference>